<feature type="domain" description="MsrB" evidence="8">
    <location>
        <begin position="43"/>
        <end position="169"/>
    </location>
</feature>
<dbReference type="RefSeq" id="WP_108783449.1">
    <property type="nucleotide sequence ID" value="NZ_OMKW01000004.1"/>
</dbReference>
<evidence type="ECO:0000256" key="5">
    <source>
        <dbReference type="ARBA" id="ARBA00023002"/>
    </source>
</evidence>
<evidence type="ECO:0000259" key="8">
    <source>
        <dbReference type="PROSITE" id="PS51790"/>
    </source>
</evidence>
<accession>A0A2R8AET2</accession>
<dbReference type="SUPFAM" id="SSF51316">
    <property type="entry name" value="Mss4-like"/>
    <property type="match status" value="1"/>
</dbReference>
<feature type="signal peptide" evidence="7">
    <location>
        <begin position="1"/>
        <end position="30"/>
    </location>
</feature>
<dbReference type="AlphaFoldDB" id="A0A2R8AET2"/>
<dbReference type="EMBL" id="OMKW01000004">
    <property type="protein sequence ID" value="SPF30739.1"/>
    <property type="molecule type" value="Genomic_DNA"/>
</dbReference>
<dbReference type="GO" id="GO:0030091">
    <property type="term" value="P:protein repair"/>
    <property type="evidence" value="ECO:0007669"/>
    <property type="project" value="InterPro"/>
</dbReference>
<keyword evidence="5 9" id="KW-0560">Oxidoreductase</keyword>
<keyword evidence="7" id="KW-0732">Signal</keyword>
<name>A0A2R8AET2_9RHOB</name>
<keyword evidence="3" id="KW-0479">Metal-binding</keyword>
<evidence type="ECO:0000256" key="6">
    <source>
        <dbReference type="ARBA" id="ARBA00048488"/>
    </source>
</evidence>
<dbReference type="GO" id="GO:0046872">
    <property type="term" value="F:metal ion binding"/>
    <property type="evidence" value="ECO:0007669"/>
    <property type="project" value="UniProtKB-KW"/>
</dbReference>
<dbReference type="InterPro" id="IPR002579">
    <property type="entry name" value="Met_Sox_Rdtase_MsrB_dom"/>
</dbReference>
<comment type="catalytic activity">
    <reaction evidence="6">
        <text>L-methionyl-[protein] + [thioredoxin]-disulfide + H2O = L-methionyl-(R)-S-oxide-[protein] + [thioredoxin]-dithiol</text>
        <dbReference type="Rhea" id="RHEA:24164"/>
        <dbReference type="Rhea" id="RHEA-COMP:10698"/>
        <dbReference type="Rhea" id="RHEA-COMP:10700"/>
        <dbReference type="Rhea" id="RHEA-COMP:12313"/>
        <dbReference type="Rhea" id="RHEA-COMP:12314"/>
        <dbReference type="ChEBI" id="CHEBI:15377"/>
        <dbReference type="ChEBI" id="CHEBI:16044"/>
        <dbReference type="ChEBI" id="CHEBI:29950"/>
        <dbReference type="ChEBI" id="CHEBI:45764"/>
        <dbReference type="ChEBI" id="CHEBI:50058"/>
        <dbReference type="EC" id="1.8.4.12"/>
    </reaction>
</comment>
<feature type="chain" id="PRO_5015325659" description="peptide-methionine (R)-S-oxide reductase" evidence="7">
    <location>
        <begin position="31"/>
        <end position="169"/>
    </location>
</feature>
<keyword evidence="10" id="KW-1185">Reference proteome</keyword>
<reference evidence="9 10" key="1">
    <citation type="submission" date="2018-03" db="EMBL/GenBank/DDBJ databases">
        <authorList>
            <person name="Keele B.F."/>
        </authorList>
    </citation>
    <scope>NUCLEOTIDE SEQUENCE [LARGE SCALE GENOMIC DNA]</scope>
    <source>
        <strain evidence="9 10">CeCT 8812</strain>
    </source>
</reference>
<dbReference type="InterPro" id="IPR006311">
    <property type="entry name" value="TAT_signal"/>
</dbReference>
<evidence type="ECO:0000256" key="4">
    <source>
        <dbReference type="ARBA" id="ARBA00022833"/>
    </source>
</evidence>
<dbReference type="Gene3D" id="2.170.150.20">
    <property type="entry name" value="Peptide methionine sulfoxide reductase"/>
    <property type="match status" value="1"/>
</dbReference>
<dbReference type="InterPro" id="IPR028427">
    <property type="entry name" value="Met_Sox_Rdtase_MsrB"/>
</dbReference>
<dbReference type="OrthoDB" id="7864567at2"/>
<dbReference type="EC" id="1.8.4.12" evidence="2"/>
<sequence>MAKMQSRRAFLASTASGAALAPLVATQATAEVDPIIYEVQRSDAEWRAILEPEPYRILREGGTEPQFSSPKVSDFRAGTFQCGGCDLTVYSSQWRAVVQKGWVFFDHSEPDTVLTGIDGAVSEYGQMSAENTNIEAHCRRCGSHLGHIVHIEGRIRHCINGFALNFTPA</sequence>
<dbReference type="PANTHER" id="PTHR46081:SF8">
    <property type="entry name" value="PEPTIDE METHIONINE SULFOXIDE REDUCTASE 2"/>
    <property type="match status" value="1"/>
</dbReference>
<proteinExistence type="predicted"/>
<dbReference type="GO" id="GO:0033743">
    <property type="term" value="F:peptide-methionine (R)-S-oxide reductase activity"/>
    <property type="evidence" value="ECO:0007669"/>
    <property type="project" value="UniProtKB-EC"/>
</dbReference>
<evidence type="ECO:0000256" key="3">
    <source>
        <dbReference type="ARBA" id="ARBA00022723"/>
    </source>
</evidence>
<gene>
    <name evidence="9" type="primary">msrB_3</name>
    <name evidence="9" type="ORF">POI8812_03082</name>
</gene>
<dbReference type="PROSITE" id="PS51318">
    <property type="entry name" value="TAT"/>
    <property type="match status" value="1"/>
</dbReference>
<keyword evidence="4" id="KW-0862">Zinc</keyword>
<evidence type="ECO:0000313" key="9">
    <source>
        <dbReference type="EMBL" id="SPF30739.1"/>
    </source>
</evidence>
<protein>
    <recommendedName>
        <fullName evidence="2">peptide-methionine (R)-S-oxide reductase</fullName>
        <ecNumber evidence="2">1.8.4.12</ecNumber>
    </recommendedName>
</protein>
<dbReference type="PANTHER" id="PTHR46081">
    <property type="entry name" value="PEPTIDE METHIONINE SULFOXIDE REDUCTASE 2"/>
    <property type="match status" value="1"/>
</dbReference>
<evidence type="ECO:0000256" key="2">
    <source>
        <dbReference type="ARBA" id="ARBA00012499"/>
    </source>
</evidence>
<dbReference type="InterPro" id="IPR011057">
    <property type="entry name" value="Mss4-like_sf"/>
</dbReference>
<evidence type="ECO:0000313" key="10">
    <source>
        <dbReference type="Proteomes" id="UP000244932"/>
    </source>
</evidence>
<evidence type="ECO:0000256" key="7">
    <source>
        <dbReference type="SAM" id="SignalP"/>
    </source>
</evidence>
<evidence type="ECO:0000256" key="1">
    <source>
        <dbReference type="ARBA" id="ARBA00001947"/>
    </source>
</evidence>
<dbReference type="Pfam" id="PF01641">
    <property type="entry name" value="SelR"/>
    <property type="match status" value="1"/>
</dbReference>
<comment type="cofactor">
    <cofactor evidence="1">
        <name>Zn(2+)</name>
        <dbReference type="ChEBI" id="CHEBI:29105"/>
    </cofactor>
</comment>
<dbReference type="PROSITE" id="PS51790">
    <property type="entry name" value="MSRB"/>
    <property type="match status" value="1"/>
</dbReference>
<dbReference type="GO" id="GO:0006979">
    <property type="term" value="P:response to oxidative stress"/>
    <property type="evidence" value="ECO:0007669"/>
    <property type="project" value="InterPro"/>
</dbReference>
<organism evidence="9 10">
    <name type="scientific">Pontivivens insulae</name>
    <dbReference type="NCBI Taxonomy" id="1639689"/>
    <lineage>
        <taxon>Bacteria</taxon>
        <taxon>Pseudomonadati</taxon>
        <taxon>Pseudomonadota</taxon>
        <taxon>Alphaproteobacteria</taxon>
        <taxon>Rhodobacterales</taxon>
        <taxon>Paracoccaceae</taxon>
        <taxon>Pontivivens</taxon>
    </lineage>
</organism>
<dbReference type="Proteomes" id="UP000244932">
    <property type="component" value="Unassembled WGS sequence"/>
</dbReference>